<protein>
    <submittedName>
        <fullName evidence="7">Sigma-70 family RNA polymerase sigma factor</fullName>
    </submittedName>
</protein>
<dbReference type="InterPro" id="IPR013325">
    <property type="entry name" value="RNA_pol_sigma_r2"/>
</dbReference>
<evidence type="ECO:0000313" key="8">
    <source>
        <dbReference type="Proteomes" id="UP000451233"/>
    </source>
</evidence>
<evidence type="ECO:0000259" key="6">
    <source>
        <dbReference type="Pfam" id="PF08281"/>
    </source>
</evidence>
<evidence type="ECO:0000313" key="7">
    <source>
        <dbReference type="EMBL" id="MXV17120.1"/>
    </source>
</evidence>
<dbReference type="PANTHER" id="PTHR43133">
    <property type="entry name" value="RNA POLYMERASE ECF-TYPE SIGMA FACTO"/>
    <property type="match status" value="1"/>
</dbReference>
<dbReference type="Pfam" id="PF08281">
    <property type="entry name" value="Sigma70_r4_2"/>
    <property type="match status" value="1"/>
</dbReference>
<keyword evidence="4" id="KW-0804">Transcription</keyword>
<dbReference type="InterPro" id="IPR014284">
    <property type="entry name" value="RNA_pol_sigma-70_dom"/>
</dbReference>
<dbReference type="GO" id="GO:0016987">
    <property type="term" value="F:sigma factor activity"/>
    <property type="evidence" value="ECO:0007669"/>
    <property type="project" value="UniProtKB-KW"/>
</dbReference>
<evidence type="ECO:0000256" key="3">
    <source>
        <dbReference type="ARBA" id="ARBA00023082"/>
    </source>
</evidence>
<dbReference type="InterPro" id="IPR036388">
    <property type="entry name" value="WH-like_DNA-bd_sf"/>
</dbReference>
<keyword evidence="8" id="KW-1185">Reference proteome</keyword>
<dbReference type="AlphaFoldDB" id="A0A7K1Y1J2"/>
<feature type="domain" description="RNA polymerase sigma-70 region 2" evidence="5">
    <location>
        <begin position="50"/>
        <end position="116"/>
    </location>
</feature>
<dbReference type="NCBIfam" id="TIGR02937">
    <property type="entry name" value="sigma70-ECF"/>
    <property type="match status" value="1"/>
</dbReference>
<sequence>MQQSPVVHDFPLETTLYPIQAYTLGQTANKSDSELIALCQANRDLGYSGLYQRYARRVYNSIHRFVSHTAEAEDILQETFITVFREVAQSSRIQNFEAWAKRVAINKAISHLRKKKIEFSEIDYMEMSDEVFDDAEDNELMENKLEDIRNSIDNLPQGYKTVVCLYLFENISQEEIAMMLGISHATVRTQYHRARKKILSSLKDKAYHG</sequence>
<dbReference type="InterPro" id="IPR039425">
    <property type="entry name" value="RNA_pol_sigma-70-like"/>
</dbReference>
<evidence type="ECO:0000259" key="5">
    <source>
        <dbReference type="Pfam" id="PF04542"/>
    </source>
</evidence>
<organism evidence="7 8">
    <name type="scientific">Hufsiella ginkgonis</name>
    <dbReference type="NCBI Taxonomy" id="2695274"/>
    <lineage>
        <taxon>Bacteria</taxon>
        <taxon>Pseudomonadati</taxon>
        <taxon>Bacteroidota</taxon>
        <taxon>Sphingobacteriia</taxon>
        <taxon>Sphingobacteriales</taxon>
        <taxon>Sphingobacteriaceae</taxon>
        <taxon>Hufsiella</taxon>
    </lineage>
</organism>
<dbReference type="SUPFAM" id="SSF88659">
    <property type="entry name" value="Sigma3 and sigma4 domains of RNA polymerase sigma factors"/>
    <property type="match status" value="1"/>
</dbReference>
<dbReference type="EMBL" id="WVHS01000004">
    <property type="protein sequence ID" value="MXV17120.1"/>
    <property type="molecule type" value="Genomic_DNA"/>
</dbReference>
<evidence type="ECO:0000256" key="1">
    <source>
        <dbReference type="ARBA" id="ARBA00010641"/>
    </source>
</evidence>
<dbReference type="GO" id="GO:0003677">
    <property type="term" value="F:DNA binding"/>
    <property type="evidence" value="ECO:0007669"/>
    <property type="project" value="InterPro"/>
</dbReference>
<keyword evidence="2" id="KW-0805">Transcription regulation</keyword>
<proteinExistence type="inferred from homology"/>
<dbReference type="SUPFAM" id="SSF88946">
    <property type="entry name" value="Sigma2 domain of RNA polymerase sigma factors"/>
    <property type="match status" value="1"/>
</dbReference>
<dbReference type="RefSeq" id="WP_160908121.1">
    <property type="nucleotide sequence ID" value="NZ_WVHS01000004.1"/>
</dbReference>
<dbReference type="PANTHER" id="PTHR43133:SF51">
    <property type="entry name" value="RNA POLYMERASE SIGMA FACTOR"/>
    <property type="match status" value="1"/>
</dbReference>
<dbReference type="Proteomes" id="UP000451233">
    <property type="component" value="Unassembled WGS sequence"/>
</dbReference>
<comment type="caution">
    <text evidence="7">The sequence shown here is derived from an EMBL/GenBank/DDBJ whole genome shotgun (WGS) entry which is preliminary data.</text>
</comment>
<keyword evidence="3" id="KW-0731">Sigma factor</keyword>
<name>A0A7K1Y1J2_9SPHI</name>
<gene>
    <name evidence="7" type="ORF">GS398_17600</name>
</gene>
<evidence type="ECO:0000256" key="4">
    <source>
        <dbReference type="ARBA" id="ARBA00023163"/>
    </source>
</evidence>
<dbReference type="Gene3D" id="1.10.10.10">
    <property type="entry name" value="Winged helix-like DNA-binding domain superfamily/Winged helix DNA-binding domain"/>
    <property type="match status" value="1"/>
</dbReference>
<dbReference type="Gene3D" id="1.10.1740.10">
    <property type="match status" value="1"/>
</dbReference>
<accession>A0A7K1Y1J2</accession>
<feature type="domain" description="RNA polymerase sigma factor 70 region 4 type 2" evidence="6">
    <location>
        <begin position="146"/>
        <end position="198"/>
    </location>
</feature>
<dbReference type="InterPro" id="IPR013249">
    <property type="entry name" value="RNA_pol_sigma70_r4_t2"/>
</dbReference>
<evidence type="ECO:0000256" key="2">
    <source>
        <dbReference type="ARBA" id="ARBA00023015"/>
    </source>
</evidence>
<comment type="similarity">
    <text evidence="1">Belongs to the sigma-70 factor family. ECF subfamily.</text>
</comment>
<dbReference type="InterPro" id="IPR013324">
    <property type="entry name" value="RNA_pol_sigma_r3/r4-like"/>
</dbReference>
<dbReference type="GO" id="GO:0006352">
    <property type="term" value="P:DNA-templated transcription initiation"/>
    <property type="evidence" value="ECO:0007669"/>
    <property type="project" value="InterPro"/>
</dbReference>
<reference evidence="7 8" key="1">
    <citation type="submission" date="2019-11" db="EMBL/GenBank/DDBJ databases">
        <title>Pedobacter sp. HMF7056 Genome sequencing and assembly.</title>
        <authorList>
            <person name="Kang H."/>
            <person name="Kim H."/>
            <person name="Joh K."/>
        </authorList>
    </citation>
    <scope>NUCLEOTIDE SEQUENCE [LARGE SCALE GENOMIC DNA]</scope>
    <source>
        <strain evidence="7 8">HMF7056</strain>
    </source>
</reference>
<dbReference type="CDD" id="cd06171">
    <property type="entry name" value="Sigma70_r4"/>
    <property type="match status" value="1"/>
</dbReference>
<dbReference type="InterPro" id="IPR007627">
    <property type="entry name" value="RNA_pol_sigma70_r2"/>
</dbReference>
<dbReference type="Pfam" id="PF04542">
    <property type="entry name" value="Sigma70_r2"/>
    <property type="match status" value="1"/>
</dbReference>